<proteinExistence type="predicted"/>
<sequence>MAEEVCYGLAQEYLFNVGLKMGTFPKRCDDHKLLVVFRLISHSGEGRRNDDPARIAAAIDLFDQLRSRLPSGFSIARIDSDDLRVQEFISGVFPTLAVGSVSIRCSCKYLLAPNASVSVAQTNAVVSGMMTLAVCS</sequence>
<gene>
    <name evidence="1" type="ORF">NCTC8256_05459</name>
</gene>
<accession>A0A379VYV9</accession>
<name>A0A379VYV9_SALET</name>
<evidence type="ECO:0000313" key="1">
    <source>
        <dbReference type="EMBL" id="SUH11414.1"/>
    </source>
</evidence>
<organism evidence="1 2">
    <name type="scientific">Salmonella enterica I</name>
    <dbReference type="NCBI Taxonomy" id="59201"/>
    <lineage>
        <taxon>Bacteria</taxon>
        <taxon>Pseudomonadati</taxon>
        <taxon>Pseudomonadota</taxon>
        <taxon>Gammaproteobacteria</taxon>
        <taxon>Enterobacterales</taxon>
        <taxon>Enterobacteriaceae</taxon>
        <taxon>Salmonella</taxon>
    </lineage>
</organism>
<dbReference type="Proteomes" id="UP000254346">
    <property type="component" value="Unassembled WGS sequence"/>
</dbReference>
<evidence type="ECO:0000313" key="2">
    <source>
        <dbReference type="Proteomes" id="UP000254346"/>
    </source>
</evidence>
<dbReference type="EMBL" id="UGXR01000001">
    <property type="protein sequence ID" value="SUH11414.1"/>
    <property type="molecule type" value="Genomic_DNA"/>
</dbReference>
<dbReference type="AlphaFoldDB" id="A0A379VYV9"/>
<protein>
    <submittedName>
        <fullName evidence="1">Uncharacterized protein</fullName>
    </submittedName>
</protein>
<reference evidence="1 2" key="1">
    <citation type="submission" date="2018-06" db="EMBL/GenBank/DDBJ databases">
        <authorList>
            <consortium name="Pathogen Informatics"/>
            <person name="Doyle S."/>
        </authorList>
    </citation>
    <scope>NUCLEOTIDE SEQUENCE [LARGE SCALE GENOMIC DNA]</scope>
    <source>
        <strain evidence="1 2">NCTC8256</strain>
    </source>
</reference>